<dbReference type="EMBL" id="JAWONS010000329">
    <property type="protein sequence ID" value="MDW2800878.1"/>
    <property type="molecule type" value="Genomic_DNA"/>
</dbReference>
<dbReference type="Proteomes" id="UP001276854">
    <property type="component" value="Unassembled WGS sequence"/>
</dbReference>
<comment type="caution">
    <text evidence="1">The sequence shown here is derived from an EMBL/GenBank/DDBJ whole genome shotgun (WGS) entry which is preliminary data.</text>
</comment>
<reference evidence="1 2" key="1">
    <citation type="submission" date="2023-10" db="EMBL/GenBank/DDBJ databases">
        <title>A novel Glycoside Hydrolase 43-Like Enzyme from Clostrdium boliviensis is an Endo-xylanase, and a Candidate for Xylooligosaccharides Production from Different Xylan Substrates.</title>
        <authorList>
            <person name="Alvarez M.T."/>
            <person name="Rocabado-Villegas L.R."/>
            <person name="Salas-Veizaga D.M."/>
            <person name="Linares-Pasten J.A."/>
            <person name="Gudmundsdottir E.E."/>
            <person name="Hreggvidsson G.O."/>
            <person name="Adlercreutz P."/>
            <person name="Nordberg Karlsson E."/>
        </authorList>
    </citation>
    <scope>NUCLEOTIDE SEQUENCE [LARGE SCALE GENOMIC DNA]</scope>
    <source>
        <strain evidence="1 2">E-1</strain>
    </source>
</reference>
<sequence>MGNGQGKQNVLAKNSLDGARYMALDNCMAIPCVEHVLWGIACFLRKFERKQEESACTSIISKREDTGIPYSVFRQISFLFTQ</sequence>
<proteinExistence type="predicted"/>
<evidence type="ECO:0000313" key="1">
    <source>
        <dbReference type="EMBL" id="MDW2800878.1"/>
    </source>
</evidence>
<name>A0ABU4GV90_9CLOT</name>
<accession>A0ABU4GV90</accession>
<keyword evidence="2" id="KW-1185">Reference proteome</keyword>
<dbReference type="RefSeq" id="WP_318067040.1">
    <property type="nucleotide sequence ID" value="NZ_JAWONS010000329.1"/>
</dbReference>
<protein>
    <submittedName>
        <fullName evidence="1">Uncharacterized protein</fullName>
    </submittedName>
</protein>
<organism evidence="1 2">
    <name type="scientific">Clostridium boliviensis</name>
    <dbReference type="NCBI Taxonomy" id="318465"/>
    <lineage>
        <taxon>Bacteria</taxon>
        <taxon>Bacillati</taxon>
        <taxon>Bacillota</taxon>
        <taxon>Clostridia</taxon>
        <taxon>Eubacteriales</taxon>
        <taxon>Clostridiaceae</taxon>
        <taxon>Clostridium</taxon>
    </lineage>
</organism>
<gene>
    <name evidence="1" type="ORF">RZO55_25230</name>
</gene>
<evidence type="ECO:0000313" key="2">
    <source>
        <dbReference type="Proteomes" id="UP001276854"/>
    </source>
</evidence>